<proteinExistence type="inferred from homology"/>
<evidence type="ECO:0000256" key="6">
    <source>
        <dbReference type="ARBA" id="ARBA00009320"/>
    </source>
</evidence>
<evidence type="ECO:0000256" key="16">
    <source>
        <dbReference type="RuleBase" id="RU004106"/>
    </source>
</evidence>
<dbReference type="AlphaFoldDB" id="A0A6S6RY29"/>
<dbReference type="SUPFAM" id="SSF56752">
    <property type="entry name" value="D-aminoacid aminotransferase-like PLP-dependent enzymes"/>
    <property type="match status" value="1"/>
</dbReference>
<evidence type="ECO:0000256" key="3">
    <source>
        <dbReference type="ARBA" id="ARBA00004824"/>
    </source>
</evidence>
<keyword evidence="7 18" id="KW-0032">Aminotransferase</keyword>
<evidence type="ECO:0000256" key="11">
    <source>
        <dbReference type="ARBA" id="ARBA00023304"/>
    </source>
</evidence>
<comment type="pathway">
    <text evidence="4">Amino-acid biosynthesis; L-valine biosynthesis; L-valine from pyruvate: step 4/4.</text>
</comment>
<dbReference type="EC" id="2.6.1.42" evidence="18"/>
<evidence type="ECO:0000256" key="1">
    <source>
        <dbReference type="ARBA" id="ARBA00001933"/>
    </source>
</evidence>
<dbReference type="InterPro" id="IPR036038">
    <property type="entry name" value="Aminotransferase-like"/>
</dbReference>
<comment type="similarity">
    <text evidence="6 16">Belongs to the class-IV pyridoxal-phosphate-dependent aminotransferase family.</text>
</comment>
<dbReference type="CDD" id="cd01557">
    <property type="entry name" value="BCAT_beta_family"/>
    <property type="match status" value="1"/>
</dbReference>
<dbReference type="GO" id="GO:0009098">
    <property type="term" value="P:L-leucine biosynthetic process"/>
    <property type="evidence" value="ECO:0007669"/>
    <property type="project" value="UniProtKB-UniPathway"/>
</dbReference>
<organism evidence="19">
    <name type="scientific">uncultured Aureispira sp</name>
    <dbReference type="NCBI Taxonomy" id="1331704"/>
    <lineage>
        <taxon>Bacteria</taxon>
        <taxon>Pseudomonadati</taxon>
        <taxon>Bacteroidota</taxon>
        <taxon>Saprospiria</taxon>
        <taxon>Saprospirales</taxon>
        <taxon>Saprospiraceae</taxon>
        <taxon>Aureispira</taxon>
        <taxon>environmental samples</taxon>
    </lineage>
</organism>
<evidence type="ECO:0000256" key="8">
    <source>
        <dbReference type="ARBA" id="ARBA00022605"/>
    </source>
</evidence>
<evidence type="ECO:0000256" key="10">
    <source>
        <dbReference type="ARBA" id="ARBA00022898"/>
    </source>
</evidence>
<keyword evidence="11 18" id="KW-0100">Branched-chain amino acid biosynthesis</keyword>
<dbReference type="GO" id="GO:0009099">
    <property type="term" value="P:L-valine biosynthetic process"/>
    <property type="evidence" value="ECO:0007669"/>
    <property type="project" value="UniProtKB-UniPathway"/>
</dbReference>
<evidence type="ECO:0000256" key="15">
    <source>
        <dbReference type="PIRSR" id="PIRSR006468-1"/>
    </source>
</evidence>
<dbReference type="UniPathway" id="UPA00048">
    <property type="reaction ID" value="UER00073"/>
</dbReference>
<evidence type="ECO:0000313" key="19">
    <source>
        <dbReference type="EMBL" id="CAA6802010.1"/>
    </source>
</evidence>
<dbReference type="PIRSF" id="PIRSF006468">
    <property type="entry name" value="BCAT1"/>
    <property type="match status" value="1"/>
</dbReference>
<evidence type="ECO:0000256" key="17">
    <source>
        <dbReference type="RuleBase" id="RU004516"/>
    </source>
</evidence>
<dbReference type="Gene3D" id="3.20.10.10">
    <property type="entry name" value="D-amino Acid Aminotransferase, subunit A, domain 2"/>
    <property type="match status" value="1"/>
</dbReference>
<reference evidence="19" key="1">
    <citation type="submission" date="2020-01" db="EMBL/GenBank/DDBJ databases">
        <authorList>
            <person name="Meier V. D."/>
            <person name="Meier V D."/>
        </authorList>
    </citation>
    <scope>NUCLEOTIDE SEQUENCE</scope>
    <source>
        <strain evidence="19">HLG_WM_MAG_10</strain>
    </source>
</reference>
<evidence type="ECO:0000256" key="2">
    <source>
        <dbReference type="ARBA" id="ARBA00003109"/>
    </source>
</evidence>
<dbReference type="InterPro" id="IPR005786">
    <property type="entry name" value="B_amino_transII"/>
</dbReference>
<comment type="pathway">
    <text evidence="3">Amino-acid biosynthesis; L-isoleucine biosynthesis; L-isoleucine from 2-oxobutanoate: step 4/4.</text>
</comment>
<accession>A0A6S6RY29</accession>
<evidence type="ECO:0000256" key="5">
    <source>
        <dbReference type="ARBA" id="ARBA00005072"/>
    </source>
</evidence>
<keyword evidence="9 18" id="KW-0808">Transferase</keyword>
<comment type="catalytic activity">
    <reaction evidence="14 18">
        <text>L-leucine + 2-oxoglutarate = 4-methyl-2-oxopentanoate + L-glutamate</text>
        <dbReference type="Rhea" id="RHEA:18321"/>
        <dbReference type="ChEBI" id="CHEBI:16810"/>
        <dbReference type="ChEBI" id="CHEBI:17865"/>
        <dbReference type="ChEBI" id="CHEBI:29985"/>
        <dbReference type="ChEBI" id="CHEBI:57427"/>
        <dbReference type="EC" id="2.6.1.42"/>
    </reaction>
</comment>
<comment type="cofactor">
    <cofactor evidence="1 17">
        <name>pyridoxal 5'-phosphate</name>
        <dbReference type="ChEBI" id="CHEBI:597326"/>
    </cofactor>
</comment>
<evidence type="ECO:0000256" key="12">
    <source>
        <dbReference type="ARBA" id="ARBA00048212"/>
    </source>
</evidence>
<dbReference type="UniPathway" id="UPA00047">
    <property type="reaction ID" value="UER00058"/>
</dbReference>
<comment type="catalytic activity">
    <reaction evidence="12 18">
        <text>L-valine + 2-oxoglutarate = 3-methyl-2-oxobutanoate + L-glutamate</text>
        <dbReference type="Rhea" id="RHEA:24813"/>
        <dbReference type="ChEBI" id="CHEBI:11851"/>
        <dbReference type="ChEBI" id="CHEBI:16810"/>
        <dbReference type="ChEBI" id="CHEBI:29985"/>
        <dbReference type="ChEBI" id="CHEBI:57762"/>
        <dbReference type="EC" id="2.6.1.42"/>
    </reaction>
</comment>
<dbReference type="PANTHER" id="PTHR11825:SF44">
    <property type="entry name" value="BRANCHED-CHAIN-AMINO-ACID AMINOTRANSFERASE"/>
    <property type="match status" value="1"/>
</dbReference>
<dbReference type="InterPro" id="IPR001544">
    <property type="entry name" value="Aminotrans_IV"/>
</dbReference>
<dbReference type="PROSITE" id="PS00770">
    <property type="entry name" value="AA_TRANSFER_CLASS_4"/>
    <property type="match status" value="1"/>
</dbReference>
<dbReference type="Pfam" id="PF01063">
    <property type="entry name" value="Aminotran_4"/>
    <property type="match status" value="1"/>
</dbReference>
<evidence type="ECO:0000256" key="7">
    <source>
        <dbReference type="ARBA" id="ARBA00022576"/>
    </source>
</evidence>
<keyword evidence="10 17" id="KW-0663">Pyridoxal phosphate</keyword>
<feature type="modified residue" description="N6-(pyridoxal phosphate)lysine" evidence="15">
    <location>
        <position position="194"/>
    </location>
</feature>
<dbReference type="InterPro" id="IPR033939">
    <property type="entry name" value="BCAT_family"/>
</dbReference>
<name>A0A6S6RY29_9BACT</name>
<comment type="catalytic activity">
    <reaction evidence="13 18">
        <text>L-isoleucine + 2-oxoglutarate = (S)-3-methyl-2-oxopentanoate + L-glutamate</text>
        <dbReference type="Rhea" id="RHEA:24801"/>
        <dbReference type="ChEBI" id="CHEBI:16810"/>
        <dbReference type="ChEBI" id="CHEBI:29985"/>
        <dbReference type="ChEBI" id="CHEBI:35146"/>
        <dbReference type="ChEBI" id="CHEBI:58045"/>
        <dbReference type="EC" id="2.6.1.42"/>
    </reaction>
</comment>
<dbReference type="GO" id="GO:0004084">
    <property type="term" value="F:branched-chain-amino-acid transaminase activity"/>
    <property type="evidence" value="ECO:0007669"/>
    <property type="project" value="UniProtKB-EC"/>
</dbReference>
<dbReference type="UniPathway" id="UPA00049">
    <property type="reaction ID" value="UER00062"/>
</dbReference>
<dbReference type="InterPro" id="IPR043132">
    <property type="entry name" value="BCAT-like_C"/>
</dbReference>
<dbReference type="EMBL" id="CACVAQ010000071">
    <property type="protein sequence ID" value="CAA6802010.1"/>
    <property type="molecule type" value="Genomic_DNA"/>
</dbReference>
<evidence type="ECO:0000256" key="18">
    <source>
        <dbReference type="RuleBase" id="RU004517"/>
    </source>
</evidence>
<dbReference type="InterPro" id="IPR043131">
    <property type="entry name" value="BCAT-like_N"/>
</dbReference>
<dbReference type="NCBIfam" id="NF009897">
    <property type="entry name" value="PRK13357.1"/>
    <property type="match status" value="1"/>
</dbReference>
<comment type="function">
    <text evidence="2">Acts on leucine, isoleucine and valine.</text>
</comment>
<keyword evidence="8 18" id="KW-0028">Amino-acid biosynthesis</keyword>
<evidence type="ECO:0000256" key="13">
    <source>
        <dbReference type="ARBA" id="ARBA00048798"/>
    </source>
</evidence>
<gene>
    <name evidence="19" type="ORF">HELGO_WM31325</name>
</gene>
<evidence type="ECO:0000256" key="9">
    <source>
        <dbReference type="ARBA" id="ARBA00022679"/>
    </source>
</evidence>
<evidence type="ECO:0000256" key="4">
    <source>
        <dbReference type="ARBA" id="ARBA00004931"/>
    </source>
</evidence>
<dbReference type="PANTHER" id="PTHR11825">
    <property type="entry name" value="SUBGROUP IIII AMINOTRANSFERASE"/>
    <property type="match status" value="1"/>
</dbReference>
<dbReference type="Gene3D" id="3.30.470.10">
    <property type="match status" value="1"/>
</dbReference>
<sequence>MKYPVKVQLVEKSRREGLDIENLPFGKTFSDHMFVADYIDGAWQNCQLVPYGDISFAPSMMALHYGQSVFEGMKANISTQTGEPMMFRAKKHAQRFNKSSERLRMPAVPEELFLEAVNSLTVIDKKWIPQSAGSALYLRPFIFASDESLGVRASSSYKFIVFTGPVGPYYPKPVRILVAQKYVRAFPGGVGFAKAAGNYAATLKPAEMAKEEGFDQILWLDGLEFKYLQECGTMNIFAVIGDTVLTPPTTDSILDGVTRDSIIKLLTEMGIKVDVRPISIDELIEAHKVGELKEMFGSGTAAVVSHVADISYQDVVYDLPAIEDRKIGPMIKKALTDIKENTVVDNHGWVTPATSTILEKV</sequence>
<dbReference type="GO" id="GO:0009097">
    <property type="term" value="P:isoleucine biosynthetic process"/>
    <property type="evidence" value="ECO:0007669"/>
    <property type="project" value="UniProtKB-UniPathway"/>
</dbReference>
<protein>
    <recommendedName>
        <fullName evidence="18">Branched-chain-amino-acid aminotransferase</fullName>
        <ecNumber evidence="18">2.6.1.42</ecNumber>
    </recommendedName>
</protein>
<dbReference type="InterPro" id="IPR018300">
    <property type="entry name" value="Aminotrans_IV_CS"/>
</dbReference>
<evidence type="ECO:0000256" key="14">
    <source>
        <dbReference type="ARBA" id="ARBA00049229"/>
    </source>
</evidence>
<comment type="pathway">
    <text evidence="5">Amino-acid biosynthesis; L-leucine biosynthesis; L-leucine from 3-methyl-2-oxobutanoate: step 4/4.</text>
</comment>
<dbReference type="NCBIfam" id="TIGR01123">
    <property type="entry name" value="ilvE_II"/>
    <property type="match status" value="1"/>
</dbReference>